<dbReference type="PANTHER" id="PTHR47723">
    <property type="entry name" value="OS05G0353850 PROTEIN"/>
    <property type="match status" value="1"/>
</dbReference>
<evidence type="ECO:0008006" key="3">
    <source>
        <dbReference type="Google" id="ProtNLM"/>
    </source>
</evidence>
<dbReference type="PANTHER" id="PTHR47723:SF13">
    <property type="entry name" value="PUTATIVE-RELATED"/>
    <property type="match status" value="1"/>
</dbReference>
<gene>
    <name evidence="1" type="ORF">PVK06_020817</name>
</gene>
<name>A0ABR0PNC8_GOSAR</name>
<evidence type="ECO:0000313" key="2">
    <source>
        <dbReference type="Proteomes" id="UP001358586"/>
    </source>
</evidence>
<comment type="caution">
    <text evidence="1">The sequence shown here is derived from an EMBL/GenBank/DDBJ whole genome shotgun (WGS) entry which is preliminary data.</text>
</comment>
<proteinExistence type="predicted"/>
<reference evidence="1 2" key="1">
    <citation type="submission" date="2023-03" db="EMBL/GenBank/DDBJ databases">
        <title>WGS of Gossypium arboreum.</title>
        <authorList>
            <person name="Yu D."/>
        </authorList>
    </citation>
    <scope>NUCLEOTIDE SEQUENCE [LARGE SCALE GENOMIC DNA]</scope>
    <source>
        <tissue evidence="1">Leaf</tissue>
    </source>
</reference>
<organism evidence="1 2">
    <name type="scientific">Gossypium arboreum</name>
    <name type="common">Tree cotton</name>
    <name type="synonym">Gossypium nanking</name>
    <dbReference type="NCBI Taxonomy" id="29729"/>
    <lineage>
        <taxon>Eukaryota</taxon>
        <taxon>Viridiplantae</taxon>
        <taxon>Streptophyta</taxon>
        <taxon>Embryophyta</taxon>
        <taxon>Tracheophyta</taxon>
        <taxon>Spermatophyta</taxon>
        <taxon>Magnoliopsida</taxon>
        <taxon>eudicotyledons</taxon>
        <taxon>Gunneridae</taxon>
        <taxon>Pentapetalae</taxon>
        <taxon>rosids</taxon>
        <taxon>malvids</taxon>
        <taxon>Malvales</taxon>
        <taxon>Malvaceae</taxon>
        <taxon>Malvoideae</taxon>
        <taxon>Gossypium</taxon>
    </lineage>
</organism>
<dbReference type="Proteomes" id="UP001358586">
    <property type="component" value="Chromosome 6"/>
</dbReference>
<sequence length="140" mass="15722">MRNDVKEESDWSSPFGILCWKIWKYRCLCVFQNVSFNIDHILISSWSWAKALKTSSGKLAGNTDGHKRCCKWIPPPSSSIELNTDGARNPSSNLATSTTMAKDEFGNWIRGIGRNISSCSVEHAEHWAINDGLTMAWDAQ</sequence>
<keyword evidence="2" id="KW-1185">Reference proteome</keyword>
<evidence type="ECO:0000313" key="1">
    <source>
        <dbReference type="EMBL" id="KAK5825932.1"/>
    </source>
</evidence>
<dbReference type="EMBL" id="JARKNE010000006">
    <property type="protein sequence ID" value="KAK5825932.1"/>
    <property type="molecule type" value="Genomic_DNA"/>
</dbReference>
<protein>
    <recommendedName>
        <fullName evidence="3">RNase H type-1 domain-containing protein</fullName>
    </recommendedName>
</protein>
<dbReference type="InterPro" id="IPR053151">
    <property type="entry name" value="RNase_H-like"/>
</dbReference>
<accession>A0ABR0PNC8</accession>